<dbReference type="Proteomes" id="UP001434883">
    <property type="component" value="Unassembled WGS sequence"/>
</dbReference>
<evidence type="ECO:0000256" key="1">
    <source>
        <dbReference type="SAM" id="Phobius"/>
    </source>
</evidence>
<keyword evidence="1" id="KW-1133">Transmembrane helix</keyword>
<sequence>MEELDAYMFSLQLLCMLRPSHHLSPCSLVLELSSGSSITFLLQSSNYSSPSFLLSFIFIFTSFSFFLTRLLVSHHFYSSWVHPGCIQVLLVAFFLPLSSFNINESLI</sequence>
<feature type="transmembrane region" description="Helical" evidence="1">
    <location>
        <begin position="52"/>
        <end position="72"/>
    </location>
</feature>
<proteinExistence type="predicted"/>
<accession>A0ABV0QE06</accession>
<keyword evidence="3" id="KW-1185">Reference proteome</keyword>
<name>A0ABV0QE06_9TELE</name>
<protein>
    <submittedName>
        <fullName evidence="2">Uncharacterized protein</fullName>
    </submittedName>
</protein>
<dbReference type="EMBL" id="JAHRIN010008611">
    <property type="protein sequence ID" value="MEQ2193671.1"/>
    <property type="molecule type" value="Genomic_DNA"/>
</dbReference>
<organism evidence="2 3">
    <name type="scientific">Xenoophorus captivus</name>
    <dbReference type="NCBI Taxonomy" id="1517983"/>
    <lineage>
        <taxon>Eukaryota</taxon>
        <taxon>Metazoa</taxon>
        <taxon>Chordata</taxon>
        <taxon>Craniata</taxon>
        <taxon>Vertebrata</taxon>
        <taxon>Euteleostomi</taxon>
        <taxon>Actinopterygii</taxon>
        <taxon>Neopterygii</taxon>
        <taxon>Teleostei</taxon>
        <taxon>Neoteleostei</taxon>
        <taxon>Acanthomorphata</taxon>
        <taxon>Ovalentaria</taxon>
        <taxon>Atherinomorphae</taxon>
        <taxon>Cyprinodontiformes</taxon>
        <taxon>Goodeidae</taxon>
        <taxon>Xenoophorus</taxon>
    </lineage>
</organism>
<gene>
    <name evidence="2" type="ORF">XENOCAPTIV_009104</name>
</gene>
<keyword evidence="1" id="KW-0812">Transmembrane</keyword>
<comment type="caution">
    <text evidence="2">The sequence shown here is derived from an EMBL/GenBank/DDBJ whole genome shotgun (WGS) entry which is preliminary data.</text>
</comment>
<evidence type="ECO:0000313" key="2">
    <source>
        <dbReference type="EMBL" id="MEQ2193671.1"/>
    </source>
</evidence>
<keyword evidence="1" id="KW-0472">Membrane</keyword>
<feature type="transmembrane region" description="Helical" evidence="1">
    <location>
        <begin position="84"/>
        <end position="102"/>
    </location>
</feature>
<reference evidence="2 3" key="1">
    <citation type="submission" date="2021-06" db="EMBL/GenBank/DDBJ databases">
        <authorList>
            <person name="Palmer J.M."/>
        </authorList>
    </citation>
    <scope>NUCLEOTIDE SEQUENCE [LARGE SCALE GENOMIC DNA]</scope>
    <source>
        <strain evidence="2 3">XC_2019</strain>
        <tissue evidence="2">Muscle</tissue>
    </source>
</reference>
<evidence type="ECO:0000313" key="3">
    <source>
        <dbReference type="Proteomes" id="UP001434883"/>
    </source>
</evidence>